<dbReference type="InterPro" id="IPR008327">
    <property type="entry name" value="Sig_transdc_resp-reg_antiterm"/>
</dbReference>
<feature type="modified residue" description="4-aspartylphosphate" evidence="1">
    <location>
        <position position="55"/>
    </location>
</feature>
<dbReference type="InterPro" id="IPR036388">
    <property type="entry name" value="WH-like_DNA-bd_sf"/>
</dbReference>
<gene>
    <name evidence="4" type="ORF">ADU59_09970</name>
</gene>
<name>A0A1C7P373_9HYPH</name>
<feature type="domain" description="ANTAR" evidence="3">
    <location>
        <begin position="122"/>
        <end position="183"/>
    </location>
</feature>
<comment type="caution">
    <text evidence="4">The sequence shown here is derived from an EMBL/GenBank/DDBJ whole genome shotgun (WGS) entry which is preliminary data.</text>
</comment>
<sequence length="193" mass="21331">MRETPNFAGWRATILHREDSNTERLTRQLKLIGLQVTVQWQPLDARDLPDIVLVDADQGWDGLLPWSGEDAPCPLVALLGSEAPGRIAWAMEQGVGAIIAKPLASSAVYPALVMALGIYKERKAVIDKMKHLEERVRLRPLVHAAVERIIAVRKVDEELAYTILRNCAMQRRMPMEQVAASILGGAEPLPEAG</sequence>
<dbReference type="RefSeq" id="WP_068953936.1">
    <property type="nucleotide sequence ID" value="NZ_LGLV01000006.1"/>
</dbReference>
<evidence type="ECO:0000256" key="1">
    <source>
        <dbReference type="PROSITE-ProRule" id="PRU00169"/>
    </source>
</evidence>
<organism evidence="4 5">
    <name type="scientific">Pararhizobium polonicum</name>
    <dbReference type="NCBI Taxonomy" id="1612624"/>
    <lineage>
        <taxon>Bacteria</taxon>
        <taxon>Pseudomonadati</taxon>
        <taxon>Pseudomonadota</taxon>
        <taxon>Alphaproteobacteria</taxon>
        <taxon>Hyphomicrobiales</taxon>
        <taxon>Rhizobiaceae</taxon>
        <taxon>Rhizobium/Agrobacterium group</taxon>
        <taxon>Pararhizobium</taxon>
    </lineage>
</organism>
<dbReference type="PROSITE" id="PS50110">
    <property type="entry name" value="RESPONSE_REGULATORY"/>
    <property type="match status" value="1"/>
</dbReference>
<dbReference type="Pfam" id="PF03861">
    <property type="entry name" value="ANTAR"/>
    <property type="match status" value="1"/>
</dbReference>
<dbReference type="Pfam" id="PF21332">
    <property type="entry name" value="AmiR_N"/>
    <property type="match status" value="1"/>
</dbReference>
<feature type="domain" description="Response regulatory" evidence="2">
    <location>
        <begin position="11"/>
        <end position="116"/>
    </location>
</feature>
<dbReference type="PIRSF" id="PIRSF036382">
    <property type="entry name" value="RR_antiterm"/>
    <property type="match status" value="1"/>
</dbReference>
<dbReference type="SUPFAM" id="SSF52172">
    <property type="entry name" value="CheY-like"/>
    <property type="match status" value="1"/>
</dbReference>
<proteinExistence type="predicted"/>
<dbReference type="Proteomes" id="UP000093111">
    <property type="component" value="Unassembled WGS sequence"/>
</dbReference>
<protein>
    <submittedName>
        <fullName evidence="4">Transcriptional regulator</fullName>
    </submittedName>
</protein>
<dbReference type="InterPro" id="IPR011006">
    <property type="entry name" value="CheY-like_superfamily"/>
</dbReference>
<keyword evidence="5" id="KW-1185">Reference proteome</keyword>
<dbReference type="OrthoDB" id="6159164at2"/>
<accession>A0A1C7P373</accession>
<dbReference type="PATRIC" id="fig|1612624.7.peg.3542"/>
<dbReference type="InterPro" id="IPR049021">
    <property type="entry name" value="AmiR_N"/>
</dbReference>
<dbReference type="AlphaFoldDB" id="A0A1C7P373"/>
<dbReference type="SMART" id="SM01012">
    <property type="entry name" value="ANTAR"/>
    <property type="match status" value="1"/>
</dbReference>
<dbReference type="InterPro" id="IPR005561">
    <property type="entry name" value="ANTAR"/>
</dbReference>
<dbReference type="STRING" id="1612624.ADU59_09970"/>
<evidence type="ECO:0000313" key="4">
    <source>
        <dbReference type="EMBL" id="OBZ95687.1"/>
    </source>
</evidence>
<dbReference type="GO" id="GO:0000160">
    <property type="term" value="P:phosphorelay signal transduction system"/>
    <property type="evidence" value="ECO:0007669"/>
    <property type="project" value="InterPro"/>
</dbReference>
<reference evidence="4 5" key="1">
    <citation type="journal article" date="2016" name="Syst. Appl. Microbiol.">
        <title>Pararhizobium polonicum sp. nov. isolated from tumors on stone fruit rootstocks.</title>
        <authorList>
            <person name="Pulawska J."/>
            <person name="Kuzmanovic N."/>
            <person name="Willems A."/>
            <person name="Pothier J.F."/>
        </authorList>
    </citation>
    <scope>NUCLEOTIDE SEQUENCE [LARGE SCALE GENOMIC DNA]</scope>
    <source>
        <strain evidence="4 5">F5.1</strain>
    </source>
</reference>
<evidence type="ECO:0000259" key="3">
    <source>
        <dbReference type="PROSITE" id="PS50921"/>
    </source>
</evidence>
<dbReference type="EMBL" id="LGLV01000006">
    <property type="protein sequence ID" value="OBZ95687.1"/>
    <property type="molecule type" value="Genomic_DNA"/>
</dbReference>
<keyword evidence="1" id="KW-0597">Phosphoprotein</keyword>
<dbReference type="GO" id="GO:0003723">
    <property type="term" value="F:RNA binding"/>
    <property type="evidence" value="ECO:0007669"/>
    <property type="project" value="InterPro"/>
</dbReference>
<dbReference type="InterPro" id="IPR001789">
    <property type="entry name" value="Sig_transdc_resp-reg_receiver"/>
</dbReference>
<dbReference type="PROSITE" id="PS50921">
    <property type="entry name" value="ANTAR"/>
    <property type="match status" value="1"/>
</dbReference>
<evidence type="ECO:0000313" key="5">
    <source>
        <dbReference type="Proteomes" id="UP000093111"/>
    </source>
</evidence>
<evidence type="ECO:0000259" key="2">
    <source>
        <dbReference type="PROSITE" id="PS50110"/>
    </source>
</evidence>
<dbReference type="Gene3D" id="1.10.10.10">
    <property type="entry name" value="Winged helix-like DNA-binding domain superfamily/Winged helix DNA-binding domain"/>
    <property type="match status" value="1"/>
</dbReference>
<dbReference type="Gene3D" id="3.40.50.2300">
    <property type="match status" value="1"/>
</dbReference>